<feature type="domain" description="ABC transporter" evidence="6">
    <location>
        <begin position="6"/>
        <end position="234"/>
    </location>
</feature>
<dbReference type="PROSITE" id="PS00211">
    <property type="entry name" value="ABC_TRANSPORTER_1"/>
    <property type="match status" value="1"/>
</dbReference>
<proteinExistence type="inferred from homology"/>
<sequence>MPDSLLSASGLTAGYNGVPAIRDLDLEVGPGEVVSILGPNGAGKSTTLSALVGLLPLMGGTVTALGEPVGSKKPHLLARKGVILVPDDRGLFHGLSVRDHLRLSRRKPDAEREKLILKSFPALAALDARKAGLLSGGEQQMLAIGSALLGEPKVLLVDEMSLGLAPKIVQEMLPAIRSLAQAEGVGVVLVEQHVELALGVSDRALVLNHGRVVLSGSAADLLKDRSTLEAAYFGADEFAEDDPEVFAS</sequence>
<comment type="similarity">
    <text evidence="1">Belongs to the ABC transporter superfamily.</text>
</comment>
<dbReference type="PANTHER" id="PTHR43820:SF4">
    <property type="entry name" value="HIGH-AFFINITY BRANCHED-CHAIN AMINO ACID TRANSPORT ATP-BINDING PROTEIN LIVF"/>
    <property type="match status" value="1"/>
</dbReference>
<protein>
    <submittedName>
        <fullName evidence="7">ABC transporter ATP-binding protein</fullName>
    </submittedName>
</protein>
<evidence type="ECO:0000256" key="3">
    <source>
        <dbReference type="ARBA" id="ARBA00022741"/>
    </source>
</evidence>
<dbReference type="RefSeq" id="WP_344202762.1">
    <property type="nucleotide sequence ID" value="NZ_BAAAME010000005.1"/>
</dbReference>
<evidence type="ECO:0000313" key="8">
    <source>
        <dbReference type="Proteomes" id="UP001501057"/>
    </source>
</evidence>
<dbReference type="CDD" id="cd03224">
    <property type="entry name" value="ABC_TM1139_LivF_branched"/>
    <property type="match status" value="1"/>
</dbReference>
<dbReference type="SMART" id="SM00382">
    <property type="entry name" value="AAA"/>
    <property type="match status" value="1"/>
</dbReference>
<keyword evidence="4 7" id="KW-0067">ATP-binding</keyword>
<dbReference type="EMBL" id="BAAAME010000005">
    <property type="protein sequence ID" value="GAA1746472.1"/>
    <property type="molecule type" value="Genomic_DNA"/>
</dbReference>
<evidence type="ECO:0000256" key="5">
    <source>
        <dbReference type="ARBA" id="ARBA00022970"/>
    </source>
</evidence>
<dbReference type="Proteomes" id="UP001501057">
    <property type="component" value="Unassembled WGS sequence"/>
</dbReference>
<dbReference type="PANTHER" id="PTHR43820">
    <property type="entry name" value="HIGH-AFFINITY BRANCHED-CHAIN AMINO ACID TRANSPORT ATP-BINDING PROTEIN LIVF"/>
    <property type="match status" value="1"/>
</dbReference>
<keyword evidence="2" id="KW-0813">Transport</keyword>
<dbReference type="InterPro" id="IPR017871">
    <property type="entry name" value="ABC_transporter-like_CS"/>
</dbReference>
<evidence type="ECO:0000259" key="6">
    <source>
        <dbReference type="PROSITE" id="PS50893"/>
    </source>
</evidence>
<dbReference type="Pfam" id="PF00005">
    <property type="entry name" value="ABC_tran"/>
    <property type="match status" value="1"/>
</dbReference>
<keyword evidence="5" id="KW-0029">Amino-acid transport</keyword>
<evidence type="ECO:0000256" key="4">
    <source>
        <dbReference type="ARBA" id="ARBA00022840"/>
    </source>
</evidence>
<evidence type="ECO:0000256" key="1">
    <source>
        <dbReference type="ARBA" id="ARBA00005417"/>
    </source>
</evidence>
<gene>
    <name evidence="7" type="ORF">GCM10009710_28180</name>
</gene>
<organism evidence="7 8">
    <name type="scientific">Aeromicrobium alkaliterrae</name>
    <dbReference type="NCBI Taxonomy" id="302168"/>
    <lineage>
        <taxon>Bacteria</taxon>
        <taxon>Bacillati</taxon>
        <taxon>Actinomycetota</taxon>
        <taxon>Actinomycetes</taxon>
        <taxon>Propionibacteriales</taxon>
        <taxon>Nocardioidaceae</taxon>
        <taxon>Aeromicrobium</taxon>
    </lineage>
</organism>
<dbReference type="InterPro" id="IPR003439">
    <property type="entry name" value="ABC_transporter-like_ATP-bd"/>
</dbReference>
<dbReference type="InterPro" id="IPR052156">
    <property type="entry name" value="BCAA_Transport_ATP-bd_LivF"/>
</dbReference>
<evidence type="ECO:0000256" key="2">
    <source>
        <dbReference type="ARBA" id="ARBA00022448"/>
    </source>
</evidence>
<keyword evidence="8" id="KW-1185">Reference proteome</keyword>
<evidence type="ECO:0000313" key="7">
    <source>
        <dbReference type="EMBL" id="GAA1746472.1"/>
    </source>
</evidence>
<comment type="caution">
    <text evidence="7">The sequence shown here is derived from an EMBL/GenBank/DDBJ whole genome shotgun (WGS) entry which is preliminary data.</text>
</comment>
<dbReference type="PROSITE" id="PS50893">
    <property type="entry name" value="ABC_TRANSPORTER_2"/>
    <property type="match status" value="1"/>
</dbReference>
<name>A0ABP4W3J3_9ACTN</name>
<reference evidence="8" key="1">
    <citation type="journal article" date="2019" name="Int. J. Syst. Evol. Microbiol.">
        <title>The Global Catalogue of Microorganisms (GCM) 10K type strain sequencing project: providing services to taxonomists for standard genome sequencing and annotation.</title>
        <authorList>
            <consortium name="The Broad Institute Genomics Platform"/>
            <consortium name="The Broad Institute Genome Sequencing Center for Infectious Disease"/>
            <person name="Wu L."/>
            <person name="Ma J."/>
        </authorList>
    </citation>
    <scope>NUCLEOTIDE SEQUENCE [LARGE SCALE GENOMIC DNA]</scope>
    <source>
        <strain evidence="8">JCM 13518</strain>
    </source>
</reference>
<dbReference type="Gene3D" id="3.40.50.300">
    <property type="entry name" value="P-loop containing nucleotide triphosphate hydrolases"/>
    <property type="match status" value="1"/>
</dbReference>
<accession>A0ABP4W3J3</accession>
<dbReference type="SUPFAM" id="SSF52540">
    <property type="entry name" value="P-loop containing nucleoside triphosphate hydrolases"/>
    <property type="match status" value="1"/>
</dbReference>
<dbReference type="GO" id="GO:0005524">
    <property type="term" value="F:ATP binding"/>
    <property type="evidence" value="ECO:0007669"/>
    <property type="project" value="UniProtKB-KW"/>
</dbReference>
<dbReference type="InterPro" id="IPR027417">
    <property type="entry name" value="P-loop_NTPase"/>
</dbReference>
<keyword evidence="3" id="KW-0547">Nucleotide-binding</keyword>
<dbReference type="InterPro" id="IPR003593">
    <property type="entry name" value="AAA+_ATPase"/>
</dbReference>